<comment type="caution">
    <text evidence="2">The sequence shown here is derived from an EMBL/GenBank/DDBJ whole genome shotgun (WGS) entry which is preliminary data.</text>
</comment>
<organism evidence="2 3">
    <name type="scientific">Aquibaculum arenosum</name>
    <dbReference type="NCBI Taxonomy" id="3032591"/>
    <lineage>
        <taxon>Bacteria</taxon>
        <taxon>Pseudomonadati</taxon>
        <taxon>Pseudomonadota</taxon>
        <taxon>Alphaproteobacteria</taxon>
        <taxon>Rhodospirillales</taxon>
        <taxon>Rhodovibrionaceae</taxon>
        <taxon>Aquibaculum</taxon>
    </lineage>
</organism>
<reference evidence="2 3" key="1">
    <citation type="submission" date="2023-03" db="EMBL/GenBank/DDBJ databases">
        <title>Fodinicurvata sp. CAU 1616 isolated from sea sendiment.</title>
        <authorList>
            <person name="Kim W."/>
        </authorList>
    </citation>
    <scope>NUCLEOTIDE SEQUENCE [LARGE SCALE GENOMIC DNA]</scope>
    <source>
        <strain evidence="2 3">CAU 1616</strain>
    </source>
</reference>
<keyword evidence="3" id="KW-1185">Reference proteome</keyword>
<evidence type="ECO:0008006" key="4">
    <source>
        <dbReference type="Google" id="ProtNLM"/>
    </source>
</evidence>
<keyword evidence="1" id="KW-0472">Membrane</keyword>
<dbReference type="EMBL" id="JARHUD010000010">
    <property type="protein sequence ID" value="MDF2097154.1"/>
    <property type="molecule type" value="Genomic_DNA"/>
</dbReference>
<gene>
    <name evidence="2" type="ORF">P2G67_14325</name>
</gene>
<sequence>MNRNTLIIRLLVLGGAAIALAVLVAGLLLPFQQRGEQGEALLLSEAELESRLSEAGHAVAELRREGGVYQVHLEDGSRIWVDGVSGQEIAVPESRGSALQNSQVRRLLRDGGYSEISGLQWRRGAFEAEAEDAEGQRWRLRLDTYSGEILEREAL</sequence>
<dbReference type="Proteomes" id="UP001215503">
    <property type="component" value="Unassembled WGS sequence"/>
</dbReference>
<name>A0ABT5YQI4_9PROT</name>
<proteinExistence type="predicted"/>
<keyword evidence="1" id="KW-0812">Transmembrane</keyword>
<evidence type="ECO:0000313" key="3">
    <source>
        <dbReference type="Proteomes" id="UP001215503"/>
    </source>
</evidence>
<dbReference type="RefSeq" id="WP_275823934.1">
    <property type="nucleotide sequence ID" value="NZ_JARHUD010000010.1"/>
</dbReference>
<accession>A0ABT5YQI4</accession>
<keyword evidence="1" id="KW-1133">Transmembrane helix</keyword>
<feature type="transmembrane region" description="Helical" evidence="1">
    <location>
        <begin position="6"/>
        <end position="29"/>
    </location>
</feature>
<evidence type="ECO:0000313" key="2">
    <source>
        <dbReference type="EMBL" id="MDF2097154.1"/>
    </source>
</evidence>
<evidence type="ECO:0000256" key="1">
    <source>
        <dbReference type="SAM" id="Phobius"/>
    </source>
</evidence>
<protein>
    <recommendedName>
        <fullName evidence="4">PepSY domain-containing protein</fullName>
    </recommendedName>
</protein>